<dbReference type="OrthoDB" id="73875at2759"/>
<dbReference type="EMBL" id="CABT02000138">
    <property type="protein sequence ID" value="CCC05626.1"/>
    <property type="molecule type" value="Genomic_DNA"/>
</dbReference>
<dbReference type="CDD" id="cd00118">
    <property type="entry name" value="LysM"/>
    <property type="match status" value="1"/>
</dbReference>
<comment type="subcellular location">
    <subcellularLocation>
        <location evidence="2">Secreted</location>
    </subcellularLocation>
</comment>
<dbReference type="Proteomes" id="UP000001881">
    <property type="component" value="Unassembled WGS sequence"/>
</dbReference>
<feature type="chain" id="PRO_5003371300" description="chitinase" evidence="14">
    <location>
        <begin position="26"/>
        <end position="1449"/>
    </location>
</feature>
<evidence type="ECO:0000256" key="2">
    <source>
        <dbReference type="ARBA" id="ARBA00004613"/>
    </source>
</evidence>
<keyword evidence="12" id="KW-0624">Polysaccharide degradation</keyword>
<dbReference type="InterPro" id="IPR036779">
    <property type="entry name" value="LysM_dom_sf"/>
</dbReference>
<dbReference type="InterPro" id="IPR029070">
    <property type="entry name" value="Chitinase_insertion_sf"/>
</dbReference>
<dbReference type="InterPro" id="IPR018392">
    <property type="entry name" value="LysM"/>
</dbReference>
<evidence type="ECO:0000259" key="15">
    <source>
        <dbReference type="PROSITE" id="PS51782"/>
    </source>
</evidence>
<feature type="signal peptide" evidence="14">
    <location>
        <begin position="1"/>
        <end position="25"/>
    </location>
</feature>
<dbReference type="SUPFAM" id="SSF54556">
    <property type="entry name" value="Chitinase insertion domain"/>
    <property type="match status" value="1"/>
</dbReference>
<dbReference type="SUPFAM" id="SSF51445">
    <property type="entry name" value="(Trans)glycosidases"/>
    <property type="match status" value="1"/>
</dbReference>
<accession>F7WCI4</accession>
<evidence type="ECO:0000259" key="16">
    <source>
        <dbReference type="PROSITE" id="PS51910"/>
    </source>
</evidence>
<feature type="domain" description="LysM" evidence="15">
    <location>
        <begin position="373"/>
        <end position="421"/>
    </location>
</feature>
<dbReference type="InterPro" id="IPR036861">
    <property type="entry name" value="Endochitinase-like_sf"/>
</dbReference>
<keyword evidence="18" id="KW-1185">Reference proteome</keyword>
<dbReference type="GO" id="GO:0006032">
    <property type="term" value="P:chitin catabolic process"/>
    <property type="evidence" value="ECO:0007669"/>
    <property type="project" value="UniProtKB-KW"/>
</dbReference>
<dbReference type="CDD" id="cd00035">
    <property type="entry name" value="ChtBD1"/>
    <property type="match status" value="1"/>
</dbReference>
<comment type="catalytic activity">
    <reaction evidence="1">
        <text>Random endo-hydrolysis of N-acetyl-beta-D-glucosaminide (1-&gt;4)-beta-linkages in chitin and chitodextrins.</text>
        <dbReference type="EC" id="3.2.1.14"/>
    </reaction>
</comment>
<evidence type="ECO:0000256" key="13">
    <source>
        <dbReference type="RuleBase" id="RU000489"/>
    </source>
</evidence>
<keyword evidence="9" id="KW-0843">Virulence</keyword>
<evidence type="ECO:0000256" key="9">
    <source>
        <dbReference type="ARBA" id="ARBA00023026"/>
    </source>
</evidence>
<dbReference type="KEGG" id="smp:10800000"/>
<evidence type="ECO:0000313" key="17">
    <source>
        <dbReference type="EMBL" id="CCC05626.1"/>
    </source>
</evidence>
<dbReference type="SUPFAM" id="SSF57016">
    <property type="entry name" value="Plant lectins/antimicrobial peptides"/>
    <property type="match status" value="1"/>
</dbReference>
<comment type="similarity">
    <text evidence="3">Belongs to the glycosyl hydrolase 18 family. Chitinase class V subfamily.</text>
</comment>
<keyword evidence="5" id="KW-0964">Secreted</keyword>
<protein>
    <recommendedName>
        <fullName evidence="4">chitinase</fullName>
        <ecNumber evidence="4">3.2.1.14</ecNumber>
    </recommendedName>
</protein>
<evidence type="ECO:0000256" key="12">
    <source>
        <dbReference type="ARBA" id="ARBA00023326"/>
    </source>
</evidence>
<dbReference type="Gene3D" id="3.10.350.10">
    <property type="entry name" value="LysM domain"/>
    <property type="match status" value="2"/>
</dbReference>
<evidence type="ECO:0000256" key="14">
    <source>
        <dbReference type="SAM" id="SignalP"/>
    </source>
</evidence>
<sequence>MVASLWFTAGMGALGLLLSADGGMAAKQPGFRFPSSPAYREVCPERCIISGPNSGNWSVYPNFKQIKKCTQTMFYDFNLYDQVDNPDTNSRIAACTSFGPDFSLLPPNNSAARTAFVDSVNVEFEVGWHEEGFGLAASGLRSLIKQIRKYIDNGHGATDGPFIVYAQSGQATVGLYVGQGLQNQGLSESALSILQGNIDTLNVSTPSLAMQLCGSGLDSTHTFGIMVTSNATFAPIQNAIKTWANATCLSFAGSKSFAGQAVFTTPLLPTNGTFGLNSTIDSNSTAQVRGHGPKYHRALHALHARAECKSAQVESGDSCASLATKCGISGAAFTKLHPASDFCASLKPKQHVCCTTGDLPDFRPVPNTDGSCFSYKVKANDNCANLAAEYGLTNKDIEGFNKNTWGWNGCQLLFTDTIMCLSKGNPPFPAPIANAVCGPQKPGSKAPTDGSKISNLNPCPLNACCNIWGQCGITKDFCVDTNTGAPGTAKPGTYGCISNCGTDIVKGDGSGAIKIAYFEAYNLGRECLHQDASQVDTSQYTHIHFAFGTLTTDYQVEVGDVLSSYQFQEFKRIRGAKRILSFGGWDFSALPATYFIFRNGVTAANRLKMATNIANFIKKHDLDGVDIDWEYPGAPDLPDIPPASPDDGPNYLAFLVVLKNLLPGKSVSIAAPSSYWYLKQYPLKQIGAVVDYIVYMTYDLHGQWDAHNSYSQEGCDTGNCLRSQVNLTETKQSLAMITKAGVPGKKVIVGVTSYGRSFEMAQPGCWGPGCFFTGDSMNSNAKKGIIAGTGSKRSGRVIASFVDASSNSDILVYDNNQWVGYMSGATKKTRSSLYAAWGLGGTTDWASDLQKYNPVPSPSKDWKTFKLAIRSNLDPKSDDGVRGGNWTKLTCTNDFTRHPLEHAPQESWKELGADSAWEDAIRNWKDNNRDRQGYSFMDSIGDTFGMGRGANTQCNQLSVGDNCDDFSDCPNSANGDSSGPAAQLIWNSLVRIHLVYHEYYNALSTASGVISMSLGSMTKTFAPVPPPPDNSMTELLIDFFTLGALSFAGPFFNTFLKTTAYFAAKQGSSAHDNIKDTVMTLIGAMADKDQSDFSHYMGKAITAWRDAIALSVKKLFKGEDEELEAMWELMSDGKLIRGLGEAHFDVNKTSTDMEHDVSKSFYAFAIPNLWRYSKTYAFVIDSGISCGTANPLGDYLTDDTMKSTGSCVDDRWYFLVHPEGDSKVCKCEIPAGHGPCQTVCRDNKFSAPTGFDSLESFNITKNDLIKGSVRTWKANGQRNGGSLADPREGSTIDDLLKVDITTPGYVRLPVCSPERAFQSWDTSSKGSSPNYPCDIPPGKNNCGDSTFENQTSGGSPSVEDCLQIIKNIEGDGSTEWTVGIGAQKEIAKAGKCRFGVEAEGVKGSVTYNVGGQDMIDIINESIKQFGGGGKVGAKGYMKCNGNASQQPVK</sequence>
<keyword evidence="7 13" id="KW-0378">Hydrolase</keyword>
<evidence type="ECO:0000256" key="10">
    <source>
        <dbReference type="ARBA" id="ARBA00023277"/>
    </source>
</evidence>
<dbReference type="GO" id="GO:0008061">
    <property type="term" value="F:chitin binding"/>
    <property type="evidence" value="ECO:0007669"/>
    <property type="project" value="UniProtKB-KW"/>
</dbReference>
<dbReference type="OMA" id="RERNCDP"/>
<gene>
    <name evidence="17" type="ORF">SMAC_09659</name>
</gene>
<dbReference type="PROSITE" id="PS01095">
    <property type="entry name" value="GH18_1"/>
    <property type="match status" value="1"/>
</dbReference>
<dbReference type="VEuPathDB" id="FungiDB:SMAC_09659"/>
<dbReference type="GeneID" id="10800000"/>
<dbReference type="GO" id="GO:0000272">
    <property type="term" value="P:polysaccharide catabolic process"/>
    <property type="evidence" value="ECO:0007669"/>
    <property type="project" value="UniProtKB-KW"/>
</dbReference>
<dbReference type="Pfam" id="PF01476">
    <property type="entry name" value="LysM"/>
    <property type="match status" value="1"/>
</dbReference>
<evidence type="ECO:0000256" key="4">
    <source>
        <dbReference type="ARBA" id="ARBA00012729"/>
    </source>
</evidence>
<dbReference type="EC" id="3.2.1.14" evidence="4"/>
<dbReference type="PROSITE" id="PS51910">
    <property type="entry name" value="GH18_2"/>
    <property type="match status" value="1"/>
</dbReference>
<proteinExistence type="inferred from homology"/>
<feature type="domain" description="LysM" evidence="15">
    <location>
        <begin position="309"/>
        <end position="354"/>
    </location>
</feature>
<comment type="caution">
    <text evidence="17">The sequence shown here is derived from an EMBL/GenBank/DDBJ whole genome shotgun (WGS) entry which is preliminary data.</text>
</comment>
<dbReference type="InterPro" id="IPR053214">
    <property type="entry name" value="LysM12-like"/>
</dbReference>
<keyword evidence="11 13" id="KW-0326">Glycosidase</keyword>
<dbReference type="Pfam" id="PF00704">
    <property type="entry name" value="Glyco_hydro_18"/>
    <property type="match status" value="1"/>
</dbReference>
<evidence type="ECO:0000256" key="5">
    <source>
        <dbReference type="ARBA" id="ARBA00022525"/>
    </source>
</evidence>
<reference evidence="17 18" key="1">
    <citation type="journal article" date="2010" name="PLoS Genet.">
        <title>De novo assembly of a 40 Mb eukaryotic genome from short sequence reads: Sordaria macrospora, a model organism for fungal morphogenesis.</title>
        <authorList>
            <person name="Nowrousian M."/>
            <person name="Stajich J."/>
            <person name="Chu M."/>
            <person name="Engh I."/>
            <person name="Espagne E."/>
            <person name="Halliday K."/>
            <person name="Kamerewerd J."/>
            <person name="Kempken F."/>
            <person name="Knab B."/>
            <person name="Kuo H.C."/>
            <person name="Osiewacz H.D."/>
            <person name="Poeggeler S."/>
            <person name="Read N."/>
            <person name="Seiler S."/>
            <person name="Smith K."/>
            <person name="Zickler D."/>
            <person name="Kueck U."/>
            <person name="Freitag M."/>
        </authorList>
    </citation>
    <scope>NUCLEOTIDE SEQUENCE [LARGE SCALE GENOMIC DNA]</scope>
    <source>
        <strain evidence="18">ATCC MYA-333 / DSM 997 / K(L3346) / K-hell</strain>
        <tissue evidence="17">Mycelium</tissue>
    </source>
</reference>
<dbReference type="InParanoid" id="F7WCI4"/>
<dbReference type="SMART" id="SM00636">
    <property type="entry name" value="Glyco_18"/>
    <property type="match status" value="1"/>
</dbReference>
<evidence type="ECO:0000256" key="11">
    <source>
        <dbReference type="ARBA" id="ARBA00023295"/>
    </source>
</evidence>
<dbReference type="eggNOG" id="KOG2806">
    <property type="taxonomic scope" value="Eukaryota"/>
</dbReference>
<dbReference type="GO" id="GO:0005576">
    <property type="term" value="C:extracellular region"/>
    <property type="evidence" value="ECO:0007669"/>
    <property type="project" value="UniProtKB-SubCell"/>
</dbReference>
<dbReference type="Gene3D" id="3.20.20.80">
    <property type="entry name" value="Glycosidases"/>
    <property type="match status" value="1"/>
</dbReference>
<evidence type="ECO:0000256" key="8">
    <source>
        <dbReference type="ARBA" id="ARBA00023024"/>
    </source>
</evidence>
<evidence type="ECO:0000256" key="3">
    <source>
        <dbReference type="ARBA" id="ARBA00008682"/>
    </source>
</evidence>
<keyword evidence="10" id="KW-0119">Carbohydrate metabolism</keyword>
<keyword evidence="6" id="KW-0147">Chitin-binding</keyword>
<dbReference type="InterPro" id="IPR001579">
    <property type="entry name" value="Glyco_hydro_18_chit_AS"/>
</dbReference>
<feature type="domain" description="GH18" evidence="16">
    <location>
        <begin position="512"/>
        <end position="865"/>
    </location>
</feature>
<dbReference type="InterPro" id="IPR029226">
    <property type="entry name" value="Ecp2-like"/>
</dbReference>
<organism evidence="17 18">
    <name type="scientific">Sordaria macrospora (strain ATCC MYA-333 / DSM 997 / K(L3346) / K-hell)</name>
    <dbReference type="NCBI Taxonomy" id="771870"/>
    <lineage>
        <taxon>Eukaryota</taxon>
        <taxon>Fungi</taxon>
        <taxon>Dikarya</taxon>
        <taxon>Ascomycota</taxon>
        <taxon>Pezizomycotina</taxon>
        <taxon>Sordariomycetes</taxon>
        <taxon>Sordariomycetidae</taxon>
        <taxon>Sordariales</taxon>
        <taxon>Sordariaceae</taxon>
        <taxon>Sordaria</taxon>
    </lineage>
</organism>
<dbReference type="Gene3D" id="3.10.50.10">
    <property type="match status" value="1"/>
</dbReference>
<dbReference type="CDD" id="cd02878">
    <property type="entry name" value="GH18_zymocin_alpha"/>
    <property type="match status" value="1"/>
</dbReference>
<evidence type="ECO:0000313" key="18">
    <source>
        <dbReference type="Proteomes" id="UP000001881"/>
    </source>
</evidence>
<name>F7WCI4_SORMK</name>
<dbReference type="PROSITE" id="PS51782">
    <property type="entry name" value="LYSM"/>
    <property type="match status" value="2"/>
</dbReference>
<dbReference type="PANTHER" id="PTHR47700:SF1">
    <property type="entry name" value="CHITINASE"/>
    <property type="match status" value="1"/>
</dbReference>
<keyword evidence="8" id="KW-0146">Chitin degradation</keyword>
<dbReference type="InterPro" id="IPR001223">
    <property type="entry name" value="Glyco_hydro18_cat"/>
</dbReference>
<dbReference type="PANTHER" id="PTHR47700">
    <property type="entry name" value="V CHITINASE, PUTATIVE (AFU_ORTHOLOGUE AFUA_6G13720)-RELATED"/>
    <property type="match status" value="1"/>
</dbReference>
<dbReference type="InterPro" id="IPR017853">
    <property type="entry name" value="GH"/>
</dbReference>
<keyword evidence="14" id="KW-0732">Signal</keyword>
<evidence type="ECO:0000256" key="1">
    <source>
        <dbReference type="ARBA" id="ARBA00000822"/>
    </source>
</evidence>
<dbReference type="InterPro" id="IPR011583">
    <property type="entry name" value="Chitinase_II/V-like_cat"/>
</dbReference>
<dbReference type="HOGENOM" id="CLU_001482_1_0_1"/>
<dbReference type="GO" id="GO:0008843">
    <property type="term" value="F:endochitinase activity"/>
    <property type="evidence" value="ECO:0007669"/>
    <property type="project" value="UniProtKB-EC"/>
</dbReference>
<evidence type="ECO:0000256" key="7">
    <source>
        <dbReference type="ARBA" id="ARBA00022801"/>
    </source>
</evidence>
<dbReference type="Pfam" id="PF14856">
    <property type="entry name" value="Hce2"/>
    <property type="match status" value="1"/>
</dbReference>
<evidence type="ECO:0000256" key="6">
    <source>
        <dbReference type="ARBA" id="ARBA00022669"/>
    </source>
</evidence>